<evidence type="ECO:0000256" key="2">
    <source>
        <dbReference type="SAM" id="Phobius"/>
    </source>
</evidence>
<dbReference type="AlphaFoldDB" id="A0A366IJS3"/>
<proteinExistence type="predicted"/>
<dbReference type="RefSeq" id="WP_113904529.1">
    <property type="nucleotide sequence ID" value="NZ_QNSB01000007.1"/>
</dbReference>
<keyword evidence="2" id="KW-0812">Transmembrane</keyword>
<dbReference type="Pfam" id="PF11361">
    <property type="entry name" value="DUF3159"/>
    <property type="match status" value="1"/>
</dbReference>
<name>A0A366IJS3_9MICO</name>
<keyword evidence="2" id="KW-1133">Transmembrane helix</keyword>
<reference evidence="3 4" key="1">
    <citation type="submission" date="2018-06" db="EMBL/GenBank/DDBJ databases">
        <title>Freshwater and sediment microbial communities from various areas in North America, analyzing microbe dynamics in response to fracking.</title>
        <authorList>
            <person name="Lamendella R."/>
        </authorList>
    </citation>
    <scope>NUCLEOTIDE SEQUENCE [LARGE SCALE GENOMIC DNA]</scope>
    <source>
        <strain evidence="3 4">3b_TX</strain>
    </source>
</reference>
<evidence type="ECO:0000313" key="3">
    <source>
        <dbReference type="EMBL" id="RBP70724.1"/>
    </source>
</evidence>
<gene>
    <name evidence="3" type="ORF">DFO65_10742</name>
</gene>
<accession>A0A366IJS3</accession>
<sequence>MTEPGRPRDDSADDTEEGRSEGFDSLAKAAASSPLAKAETSVLDALGGVWGIITSIIPVLVFVVVFTLTEELRTTLIAAVASGVVVLVVSLFARRPISQSIGGLLGVVVCALVARSTGRSEDFFALGLLANAGYALALTVSILIRYPAVGIVVAALKGAAGTPGGFFGWRQDPVTLRRYGLVTWLWVGLFVARLLVQAPLYFAGLTAPLGTAKLVMGLPLTAVVLWMTWLIVRRPARG</sequence>
<dbReference type="PIRSF" id="PIRSF010219">
    <property type="entry name" value="UCP010219"/>
    <property type="match status" value="1"/>
</dbReference>
<dbReference type="InterPro" id="IPR016566">
    <property type="entry name" value="UCP010219"/>
</dbReference>
<feature type="transmembrane region" description="Helical" evidence="2">
    <location>
        <begin position="123"/>
        <end position="144"/>
    </location>
</feature>
<feature type="transmembrane region" description="Helical" evidence="2">
    <location>
        <begin position="49"/>
        <end position="68"/>
    </location>
</feature>
<feature type="compositionally biased region" description="Basic and acidic residues" evidence="1">
    <location>
        <begin position="1"/>
        <end position="10"/>
    </location>
</feature>
<organism evidence="3 4">
    <name type="scientific">Brevibacterium celere</name>
    <dbReference type="NCBI Taxonomy" id="225845"/>
    <lineage>
        <taxon>Bacteria</taxon>
        <taxon>Bacillati</taxon>
        <taxon>Actinomycetota</taxon>
        <taxon>Actinomycetes</taxon>
        <taxon>Micrococcales</taxon>
        <taxon>Brevibacteriaceae</taxon>
        <taxon>Brevibacterium</taxon>
    </lineage>
</organism>
<evidence type="ECO:0000256" key="1">
    <source>
        <dbReference type="SAM" id="MobiDB-lite"/>
    </source>
</evidence>
<feature type="transmembrane region" description="Helical" evidence="2">
    <location>
        <begin position="181"/>
        <end position="202"/>
    </location>
</feature>
<evidence type="ECO:0000313" key="4">
    <source>
        <dbReference type="Proteomes" id="UP000253509"/>
    </source>
</evidence>
<comment type="caution">
    <text evidence="3">The sequence shown here is derived from an EMBL/GenBank/DDBJ whole genome shotgun (WGS) entry which is preliminary data.</text>
</comment>
<keyword evidence="4" id="KW-1185">Reference proteome</keyword>
<feature type="transmembrane region" description="Helical" evidence="2">
    <location>
        <begin position="150"/>
        <end position="169"/>
    </location>
</feature>
<dbReference type="Proteomes" id="UP000253509">
    <property type="component" value="Unassembled WGS sequence"/>
</dbReference>
<feature type="transmembrane region" description="Helical" evidence="2">
    <location>
        <begin position="214"/>
        <end position="232"/>
    </location>
</feature>
<feature type="transmembrane region" description="Helical" evidence="2">
    <location>
        <begin position="99"/>
        <end position="116"/>
    </location>
</feature>
<feature type="region of interest" description="Disordered" evidence="1">
    <location>
        <begin position="1"/>
        <end position="23"/>
    </location>
</feature>
<dbReference type="EMBL" id="QNSB01000007">
    <property type="protein sequence ID" value="RBP70724.1"/>
    <property type="molecule type" value="Genomic_DNA"/>
</dbReference>
<feature type="transmembrane region" description="Helical" evidence="2">
    <location>
        <begin position="75"/>
        <end position="93"/>
    </location>
</feature>
<protein>
    <submittedName>
        <fullName evidence="3">Uncharacterized protein DUF3159</fullName>
    </submittedName>
</protein>
<keyword evidence="2" id="KW-0472">Membrane</keyword>